<dbReference type="CDD" id="cd00093">
    <property type="entry name" value="HTH_XRE"/>
    <property type="match status" value="1"/>
</dbReference>
<evidence type="ECO:0000313" key="2">
    <source>
        <dbReference type="EMBL" id="GHO53131.1"/>
    </source>
</evidence>
<accession>A0ABQ3UKB6</accession>
<comment type="caution">
    <text evidence="2">The sequence shown here is derived from an EMBL/GenBank/DDBJ whole genome shotgun (WGS) entry which is preliminary data.</text>
</comment>
<dbReference type="PROSITE" id="PS50943">
    <property type="entry name" value="HTH_CROC1"/>
    <property type="match status" value="1"/>
</dbReference>
<dbReference type="Gene3D" id="1.10.260.40">
    <property type="entry name" value="lambda repressor-like DNA-binding domains"/>
    <property type="match status" value="1"/>
</dbReference>
<dbReference type="SUPFAM" id="SSF47413">
    <property type="entry name" value="lambda repressor-like DNA-binding domains"/>
    <property type="match status" value="1"/>
</dbReference>
<organism evidence="2 3">
    <name type="scientific">Ktedonobacter robiniae</name>
    <dbReference type="NCBI Taxonomy" id="2778365"/>
    <lineage>
        <taxon>Bacteria</taxon>
        <taxon>Bacillati</taxon>
        <taxon>Chloroflexota</taxon>
        <taxon>Ktedonobacteria</taxon>
        <taxon>Ktedonobacterales</taxon>
        <taxon>Ktedonobacteraceae</taxon>
        <taxon>Ktedonobacter</taxon>
    </lineage>
</organism>
<protein>
    <recommendedName>
        <fullName evidence="1">HTH cro/C1-type domain-containing protein</fullName>
    </recommendedName>
</protein>
<gene>
    <name evidence="2" type="ORF">KSB_16060</name>
</gene>
<sequence length="195" mass="21912">MSMSIQELKMAWLAAREAGDAQTQLQILRDHPTAQAELADFIAGYYVTTAEELEENATILPLTQRALQSALQRVLAPQVETVTLVELRKSRNLKKVDVARALRLSVDVWNKFEAGAIEAASLSQRQLERLAGYFQLSLDQFATLLDNSQPALTYNRRQTSQAARKQEQGPQKQSFAEAIARSNMSSEDQAFWLEQ</sequence>
<dbReference type="SMART" id="SM00530">
    <property type="entry name" value="HTH_XRE"/>
    <property type="match status" value="1"/>
</dbReference>
<dbReference type="InterPro" id="IPR001387">
    <property type="entry name" value="Cro/C1-type_HTH"/>
</dbReference>
<dbReference type="InterPro" id="IPR010982">
    <property type="entry name" value="Lambda_DNA-bd_dom_sf"/>
</dbReference>
<evidence type="ECO:0000259" key="1">
    <source>
        <dbReference type="PROSITE" id="PS50943"/>
    </source>
</evidence>
<feature type="domain" description="HTH cro/C1-type" evidence="1">
    <location>
        <begin position="84"/>
        <end position="141"/>
    </location>
</feature>
<name>A0ABQ3UKB6_9CHLR</name>
<proteinExistence type="predicted"/>
<evidence type="ECO:0000313" key="3">
    <source>
        <dbReference type="Proteomes" id="UP000654345"/>
    </source>
</evidence>
<dbReference type="Proteomes" id="UP000654345">
    <property type="component" value="Unassembled WGS sequence"/>
</dbReference>
<keyword evidence="3" id="KW-1185">Reference proteome</keyword>
<dbReference type="EMBL" id="BNJG01000001">
    <property type="protein sequence ID" value="GHO53131.1"/>
    <property type="molecule type" value="Genomic_DNA"/>
</dbReference>
<reference evidence="2 3" key="1">
    <citation type="journal article" date="2021" name="Int. J. Syst. Evol. Microbiol.">
        <title>Reticulibacter mediterranei gen. nov., sp. nov., within the new family Reticulibacteraceae fam. nov., and Ktedonospora formicarum gen. nov., sp. nov., Ktedonobacter robiniae sp. nov., Dictyobacter formicarum sp. nov. and Dictyobacter arantiisoli sp. nov., belonging to the class Ktedonobacteria.</title>
        <authorList>
            <person name="Yabe S."/>
            <person name="Zheng Y."/>
            <person name="Wang C.M."/>
            <person name="Sakai Y."/>
            <person name="Abe K."/>
            <person name="Yokota A."/>
            <person name="Donadio S."/>
            <person name="Cavaletti L."/>
            <person name="Monciardini P."/>
        </authorList>
    </citation>
    <scope>NUCLEOTIDE SEQUENCE [LARGE SCALE GENOMIC DNA]</scope>
    <source>
        <strain evidence="2 3">SOSP1-30</strain>
    </source>
</reference>